<dbReference type="Proteomes" id="UP001166286">
    <property type="component" value="Unassembled WGS sequence"/>
</dbReference>
<dbReference type="CDD" id="cd00052">
    <property type="entry name" value="EH"/>
    <property type="match status" value="1"/>
</dbReference>
<evidence type="ECO:0000256" key="1">
    <source>
        <dbReference type="ARBA" id="ARBA00004125"/>
    </source>
</evidence>
<keyword evidence="6" id="KW-0967">Endosome</keyword>
<dbReference type="SUPFAM" id="SSF47473">
    <property type="entry name" value="EF-hand"/>
    <property type="match status" value="1"/>
</dbReference>
<evidence type="ECO:0000256" key="5">
    <source>
        <dbReference type="ARBA" id="ARBA00022583"/>
    </source>
</evidence>
<feature type="compositionally biased region" description="Pro residues" evidence="10">
    <location>
        <begin position="328"/>
        <end position="340"/>
    </location>
</feature>
<feature type="compositionally biased region" description="Basic residues" evidence="10">
    <location>
        <begin position="418"/>
        <end position="431"/>
    </location>
</feature>
<dbReference type="GO" id="GO:0030479">
    <property type="term" value="C:actin cortical patch"/>
    <property type="evidence" value="ECO:0007669"/>
    <property type="project" value="UniProtKB-SubCell"/>
</dbReference>
<feature type="region of interest" description="Disordered" evidence="10">
    <location>
        <begin position="1"/>
        <end position="167"/>
    </location>
</feature>
<evidence type="ECO:0000259" key="11">
    <source>
        <dbReference type="PROSITE" id="PS50031"/>
    </source>
</evidence>
<keyword evidence="8" id="KW-0206">Cytoskeleton</keyword>
<evidence type="ECO:0000256" key="10">
    <source>
        <dbReference type="SAM" id="MobiDB-lite"/>
    </source>
</evidence>
<feature type="compositionally biased region" description="Polar residues" evidence="10">
    <location>
        <begin position="79"/>
        <end position="95"/>
    </location>
</feature>
<dbReference type="GO" id="GO:0005509">
    <property type="term" value="F:calcium ion binding"/>
    <property type="evidence" value="ECO:0007669"/>
    <property type="project" value="InterPro"/>
</dbReference>
<dbReference type="InterPro" id="IPR002048">
    <property type="entry name" value="EF_hand_dom"/>
</dbReference>
<dbReference type="GO" id="GO:0006897">
    <property type="term" value="P:endocytosis"/>
    <property type="evidence" value="ECO:0007669"/>
    <property type="project" value="UniProtKB-KW"/>
</dbReference>
<evidence type="ECO:0000256" key="7">
    <source>
        <dbReference type="ARBA" id="ARBA00023203"/>
    </source>
</evidence>
<dbReference type="InterPro" id="IPR011992">
    <property type="entry name" value="EF-hand-dom_pair"/>
</dbReference>
<dbReference type="PROSITE" id="PS50222">
    <property type="entry name" value="EF_HAND_2"/>
    <property type="match status" value="1"/>
</dbReference>
<evidence type="ECO:0000259" key="12">
    <source>
        <dbReference type="PROSITE" id="PS50222"/>
    </source>
</evidence>
<dbReference type="SMART" id="SM00027">
    <property type="entry name" value="EH"/>
    <property type="match status" value="1"/>
</dbReference>
<feature type="compositionally biased region" description="Low complexity" evidence="10">
    <location>
        <begin position="24"/>
        <end position="39"/>
    </location>
</feature>
<dbReference type="Gene3D" id="1.10.238.10">
    <property type="entry name" value="EF-hand"/>
    <property type="match status" value="1"/>
</dbReference>
<feature type="compositionally biased region" description="Polar residues" evidence="10">
    <location>
        <begin position="104"/>
        <end position="128"/>
    </location>
</feature>
<feature type="compositionally biased region" description="Polar residues" evidence="10">
    <location>
        <begin position="142"/>
        <end position="167"/>
    </location>
</feature>
<keyword evidence="8" id="KW-0963">Cytoplasm</keyword>
<feature type="region of interest" description="Disordered" evidence="10">
    <location>
        <begin position="230"/>
        <end position="386"/>
    </location>
</feature>
<evidence type="ECO:0000256" key="3">
    <source>
        <dbReference type="ARBA" id="ARBA00004413"/>
    </source>
</evidence>
<feature type="compositionally biased region" description="Polar residues" evidence="10">
    <location>
        <begin position="290"/>
        <end position="300"/>
    </location>
</feature>
<name>A0AA39V6G0_9LECA</name>
<keyword evidence="14" id="KW-1185">Reference proteome</keyword>
<feature type="compositionally biased region" description="Basic residues" evidence="10">
    <location>
        <begin position="464"/>
        <end position="477"/>
    </location>
</feature>
<keyword evidence="7" id="KW-0009">Actin-binding</keyword>
<evidence type="ECO:0000313" key="14">
    <source>
        <dbReference type="Proteomes" id="UP001166286"/>
    </source>
</evidence>
<feature type="region of interest" description="Disordered" evidence="10">
    <location>
        <begin position="400"/>
        <end position="486"/>
    </location>
</feature>
<sequence>MTSNASRDPYPSNRSTSFSDEKSQSAAFRGASRAFSQASTATKPSLPTYSGTNGAFAAASTVGTGGRKQEDRSAEGSPSHGQKSSIPTIKTSPLSSLPGMRTIPRQTSQSRGQSPSQTAALIATSKTTPTRDGEWSSRHRSYLQTVGSDADVSTTTGPQVNTTSRGDTTSLVKLFESKQAPKIPAPVTHSVRYVSKPPQEIASPTPIRPVKRSVSSAIVPLRTFPSTSEFDKETLENAPKTTHAGAFAAAARLAVPSGAPKTGPGPSAGPSNPVPEPPRPRQRGKRATLESASLPITYQEKSVPVYPEELSIDITHVQADPGRQQGPSPQPIRNPTPSIIPPHQASISGSRPPISSPSSFDEGNRSSSPLRSSRTTTRSTDSYVPKLTVDSLANAMVASSLASSRAPSPSKPPPLPPPRRHGKSYSLFNHHHSQEHLSRTPSPAKGMRQTMREPQKSDDEVDHRKKKGHIVRKHPNKHHEGDRKRYRNQVIERERKRYEGVWAANKGLLMESDPGSRDAVLNIIVRDIWSRSRLPSDVLEEVWDLVDLRGDGKLEREEFVVGLWLIDSRLRGNKLPSKVSESMWASVKRLSGINVPHHHRH</sequence>
<dbReference type="GO" id="GO:0003779">
    <property type="term" value="F:actin binding"/>
    <property type="evidence" value="ECO:0007669"/>
    <property type="project" value="UniProtKB-KW"/>
</dbReference>
<comment type="caution">
    <text evidence="13">The sequence shown here is derived from an EMBL/GenBank/DDBJ whole genome shotgun (WGS) entry which is preliminary data.</text>
</comment>
<feature type="compositionally biased region" description="Polar residues" evidence="10">
    <location>
        <begin position="40"/>
        <end position="53"/>
    </location>
</feature>
<feature type="compositionally biased region" description="Basic and acidic residues" evidence="10">
    <location>
        <begin position="450"/>
        <end position="463"/>
    </location>
</feature>
<feature type="domain" description="EH" evidence="11">
    <location>
        <begin position="494"/>
        <end position="590"/>
    </location>
</feature>
<protein>
    <recommendedName>
        <fullName evidence="15">EH domain-containing protein</fullName>
    </recommendedName>
</protein>
<dbReference type="InterPro" id="IPR000261">
    <property type="entry name" value="EH_dom"/>
</dbReference>
<dbReference type="AlphaFoldDB" id="A0AA39V6G0"/>
<comment type="subunit">
    <text evidence="4">Component of the PAN1 actin cytoskeleton-regulatory complex.</text>
</comment>
<feature type="compositionally biased region" description="Low complexity" evidence="10">
    <location>
        <begin position="244"/>
        <end position="254"/>
    </location>
</feature>
<evidence type="ECO:0000313" key="13">
    <source>
        <dbReference type="EMBL" id="KAK0508005.1"/>
    </source>
</evidence>
<comment type="function">
    <text evidence="9">Component of the PAN1 actin cytoskeleton-regulatory complex required for the internalization of endosomes during actin-coupled endocytosis. The complex links the site of endocytosis to the cell membrane-associated actin cytoskeleton. Mediates uptake of external molecules and vacuolar degradation of plasma membrane proteins. Plays a role in the proper organization of the cell membrane-associated actin cytoskeleton and promotes its destabilization.</text>
</comment>
<evidence type="ECO:0000256" key="8">
    <source>
        <dbReference type="ARBA" id="ARBA00023212"/>
    </source>
</evidence>
<dbReference type="Pfam" id="PF12763">
    <property type="entry name" value="EH"/>
    <property type="match status" value="1"/>
</dbReference>
<dbReference type="GO" id="GO:0005886">
    <property type="term" value="C:plasma membrane"/>
    <property type="evidence" value="ECO:0007669"/>
    <property type="project" value="UniProtKB-SubCell"/>
</dbReference>
<evidence type="ECO:0000256" key="4">
    <source>
        <dbReference type="ARBA" id="ARBA00011159"/>
    </source>
</evidence>
<evidence type="ECO:0008006" key="15">
    <source>
        <dbReference type="Google" id="ProtNLM"/>
    </source>
</evidence>
<evidence type="ECO:0000256" key="9">
    <source>
        <dbReference type="ARBA" id="ARBA00025194"/>
    </source>
</evidence>
<accession>A0AA39V6G0</accession>
<feature type="domain" description="EF-hand" evidence="12">
    <location>
        <begin position="534"/>
        <end position="569"/>
    </location>
</feature>
<evidence type="ECO:0000256" key="2">
    <source>
        <dbReference type="ARBA" id="ARBA00004134"/>
    </source>
</evidence>
<dbReference type="EMBL" id="JAFEKC020000022">
    <property type="protein sequence ID" value="KAK0508005.1"/>
    <property type="molecule type" value="Genomic_DNA"/>
</dbReference>
<evidence type="ECO:0000256" key="6">
    <source>
        <dbReference type="ARBA" id="ARBA00022753"/>
    </source>
</evidence>
<proteinExistence type="predicted"/>
<feature type="compositionally biased region" description="Polar residues" evidence="10">
    <location>
        <begin position="1"/>
        <end position="18"/>
    </location>
</feature>
<gene>
    <name evidence="13" type="ORF">JMJ35_009894</name>
</gene>
<keyword evidence="5" id="KW-0254">Endocytosis</keyword>
<comment type="subcellular location">
    <subcellularLocation>
        <location evidence="3">Cell membrane</location>
        <topology evidence="3">Peripheral membrane protein</topology>
        <orientation evidence="3">Cytoplasmic side</orientation>
    </subcellularLocation>
    <subcellularLocation>
        <location evidence="2">Cytoplasm</location>
        <location evidence="2">Cytoskeleton</location>
        <location evidence="2">Actin patch</location>
    </subcellularLocation>
    <subcellularLocation>
        <location evidence="1">Endosome membrane</location>
        <topology evidence="1">Peripheral membrane protein</topology>
        <orientation evidence="1">Cytoplasmic side</orientation>
    </subcellularLocation>
</comment>
<feature type="compositionally biased region" description="Low complexity" evidence="10">
    <location>
        <begin position="346"/>
        <end position="382"/>
    </location>
</feature>
<dbReference type="GO" id="GO:0010008">
    <property type="term" value="C:endosome membrane"/>
    <property type="evidence" value="ECO:0007669"/>
    <property type="project" value="UniProtKB-SubCell"/>
</dbReference>
<organism evidence="13 14">
    <name type="scientific">Cladonia borealis</name>
    <dbReference type="NCBI Taxonomy" id="184061"/>
    <lineage>
        <taxon>Eukaryota</taxon>
        <taxon>Fungi</taxon>
        <taxon>Dikarya</taxon>
        <taxon>Ascomycota</taxon>
        <taxon>Pezizomycotina</taxon>
        <taxon>Lecanoromycetes</taxon>
        <taxon>OSLEUM clade</taxon>
        <taxon>Lecanoromycetidae</taxon>
        <taxon>Lecanorales</taxon>
        <taxon>Lecanorineae</taxon>
        <taxon>Cladoniaceae</taxon>
        <taxon>Cladonia</taxon>
    </lineage>
</organism>
<reference evidence="13" key="1">
    <citation type="submission" date="2023-03" db="EMBL/GenBank/DDBJ databases">
        <title>Complete genome of Cladonia borealis.</title>
        <authorList>
            <person name="Park H."/>
        </authorList>
    </citation>
    <scope>NUCLEOTIDE SEQUENCE</scope>
    <source>
        <strain evidence="13">ANT050790</strain>
    </source>
</reference>
<dbReference type="PROSITE" id="PS50031">
    <property type="entry name" value="EH"/>
    <property type="match status" value="1"/>
</dbReference>